<dbReference type="PANTHER" id="PTHR31465">
    <property type="entry name" value="PROTEIN RTA1-RELATED"/>
    <property type="match status" value="1"/>
</dbReference>
<dbReference type="InterPro" id="IPR007568">
    <property type="entry name" value="RTA1"/>
</dbReference>
<dbReference type="GO" id="GO:0005886">
    <property type="term" value="C:plasma membrane"/>
    <property type="evidence" value="ECO:0007669"/>
    <property type="project" value="TreeGrafter"/>
</dbReference>
<dbReference type="EMBL" id="JAVRRD010000026">
    <property type="protein sequence ID" value="KAK5047386.1"/>
    <property type="molecule type" value="Genomic_DNA"/>
</dbReference>
<gene>
    <name evidence="6" type="ORF">LTR84_006909</name>
</gene>
<evidence type="ECO:0000256" key="2">
    <source>
        <dbReference type="ARBA" id="ARBA00022692"/>
    </source>
</evidence>
<comment type="caution">
    <text evidence="6">The sequence shown here is derived from an EMBL/GenBank/DDBJ whole genome shotgun (WGS) entry which is preliminary data.</text>
</comment>
<reference evidence="6 7" key="1">
    <citation type="submission" date="2023-08" db="EMBL/GenBank/DDBJ databases">
        <title>Black Yeasts Isolated from many extreme environments.</title>
        <authorList>
            <person name="Coleine C."/>
            <person name="Stajich J.E."/>
            <person name="Selbmann L."/>
        </authorList>
    </citation>
    <scope>NUCLEOTIDE SEQUENCE [LARGE SCALE GENOMIC DNA]</scope>
    <source>
        <strain evidence="6 7">CCFEE 5792</strain>
    </source>
</reference>
<dbReference type="RefSeq" id="XP_064702948.1">
    <property type="nucleotide sequence ID" value="XM_064850466.1"/>
</dbReference>
<dbReference type="Proteomes" id="UP001358417">
    <property type="component" value="Unassembled WGS sequence"/>
</dbReference>
<sequence length="180" mass="19583">MDAVGYGGRIIMHDNPWSGAGFKTQICCLVLAPSFLAAGVYVTLKHIVRYCGPEHSRLKPRLYPWIFIGCDFGSIILQAIGGGTAAAAGDNVSNPKLLKVGNGLIVAGIAFQVATMAVCGLLMLDYFIRFKKAKKSGVTSQVESEYEKDQSSHKIARNFRIFCAAIALAYTTILIRCIYR</sequence>
<accession>A0AAV9N1F5</accession>
<comment type="subcellular location">
    <subcellularLocation>
        <location evidence="1">Membrane</location>
        <topology evidence="1">Multi-pass membrane protein</topology>
    </subcellularLocation>
</comment>
<organism evidence="6 7">
    <name type="scientific">Exophiala bonariae</name>
    <dbReference type="NCBI Taxonomy" id="1690606"/>
    <lineage>
        <taxon>Eukaryota</taxon>
        <taxon>Fungi</taxon>
        <taxon>Dikarya</taxon>
        <taxon>Ascomycota</taxon>
        <taxon>Pezizomycotina</taxon>
        <taxon>Eurotiomycetes</taxon>
        <taxon>Chaetothyriomycetidae</taxon>
        <taxon>Chaetothyriales</taxon>
        <taxon>Herpotrichiellaceae</taxon>
        <taxon>Exophiala</taxon>
    </lineage>
</organism>
<keyword evidence="4 5" id="KW-0472">Membrane</keyword>
<keyword evidence="7" id="KW-1185">Reference proteome</keyword>
<dbReference type="GO" id="GO:0000324">
    <property type="term" value="C:fungal-type vacuole"/>
    <property type="evidence" value="ECO:0007669"/>
    <property type="project" value="TreeGrafter"/>
</dbReference>
<feature type="transmembrane region" description="Helical" evidence="5">
    <location>
        <begin position="100"/>
        <end position="124"/>
    </location>
</feature>
<dbReference type="GeneID" id="89975078"/>
<evidence type="ECO:0008006" key="8">
    <source>
        <dbReference type="Google" id="ProtNLM"/>
    </source>
</evidence>
<keyword evidence="3 5" id="KW-1133">Transmembrane helix</keyword>
<dbReference type="Pfam" id="PF04479">
    <property type="entry name" value="RTA1"/>
    <property type="match status" value="1"/>
</dbReference>
<keyword evidence="2 5" id="KW-0812">Transmembrane</keyword>
<protein>
    <recommendedName>
        <fullName evidence="8">Parasitic phase-specific protein PSP-1</fullName>
    </recommendedName>
</protein>
<dbReference type="PANTHER" id="PTHR31465:SF8">
    <property type="entry name" value="DOMAIN PROTEIN, PUTATIVE (AFU_ORTHOLOGUE AFUA_6G14140)-RELATED"/>
    <property type="match status" value="1"/>
</dbReference>
<evidence type="ECO:0000256" key="5">
    <source>
        <dbReference type="SAM" id="Phobius"/>
    </source>
</evidence>
<dbReference type="AlphaFoldDB" id="A0AAV9N1F5"/>
<evidence type="ECO:0000256" key="3">
    <source>
        <dbReference type="ARBA" id="ARBA00022989"/>
    </source>
</evidence>
<evidence type="ECO:0000313" key="6">
    <source>
        <dbReference type="EMBL" id="KAK5047386.1"/>
    </source>
</evidence>
<feature type="transmembrane region" description="Helical" evidence="5">
    <location>
        <begin position="65"/>
        <end position="88"/>
    </location>
</feature>
<evidence type="ECO:0000256" key="1">
    <source>
        <dbReference type="ARBA" id="ARBA00004141"/>
    </source>
</evidence>
<feature type="transmembrane region" description="Helical" evidence="5">
    <location>
        <begin position="159"/>
        <end position="179"/>
    </location>
</feature>
<proteinExistence type="predicted"/>
<name>A0AAV9N1F5_9EURO</name>
<feature type="transmembrane region" description="Helical" evidence="5">
    <location>
        <begin position="22"/>
        <end position="44"/>
    </location>
</feature>
<evidence type="ECO:0000256" key="4">
    <source>
        <dbReference type="ARBA" id="ARBA00023136"/>
    </source>
</evidence>
<evidence type="ECO:0000313" key="7">
    <source>
        <dbReference type="Proteomes" id="UP001358417"/>
    </source>
</evidence>